<dbReference type="SFLD" id="SFLDS00029">
    <property type="entry name" value="Radical_SAM"/>
    <property type="match status" value="1"/>
</dbReference>
<dbReference type="PROSITE" id="PS51918">
    <property type="entry name" value="RADICAL_SAM"/>
    <property type="match status" value="1"/>
</dbReference>
<evidence type="ECO:0000256" key="2">
    <source>
        <dbReference type="ARBA" id="ARBA00022691"/>
    </source>
</evidence>
<evidence type="ECO:0000313" key="8">
    <source>
        <dbReference type="EMBL" id="SPF54769.1"/>
    </source>
</evidence>
<dbReference type="InterPro" id="IPR006158">
    <property type="entry name" value="Cobalamin-bd"/>
</dbReference>
<feature type="domain" description="Radical SAM core" evidence="7">
    <location>
        <begin position="206"/>
        <end position="443"/>
    </location>
</feature>
<keyword evidence="5" id="KW-0411">Iron-sulfur</keyword>
<proteinExistence type="predicted"/>
<dbReference type="EMBL" id="OMOF01000778">
    <property type="protein sequence ID" value="SPF54769.1"/>
    <property type="molecule type" value="Genomic_DNA"/>
</dbReference>
<keyword evidence="4" id="KW-0408">Iron</keyword>
<dbReference type="SFLD" id="SFLDG01082">
    <property type="entry name" value="B12-binding_domain_containing"/>
    <property type="match status" value="1"/>
</dbReference>
<comment type="cofactor">
    <cofactor evidence="1">
        <name>[4Fe-4S] cluster</name>
        <dbReference type="ChEBI" id="CHEBI:49883"/>
    </cofactor>
</comment>
<dbReference type="SMART" id="SM00729">
    <property type="entry name" value="Elp3"/>
    <property type="match status" value="1"/>
</dbReference>
<dbReference type="InterPro" id="IPR025288">
    <property type="entry name" value="DUF4080"/>
</dbReference>
<dbReference type="SFLD" id="SFLDG01123">
    <property type="entry name" value="methyltransferase_(Class_B)"/>
    <property type="match status" value="1"/>
</dbReference>
<dbReference type="PROSITE" id="PS51332">
    <property type="entry name" value="B12_BINDING"/>
    <property type="match status" value="1"/>
</dbReference>
<organism evidence="8 9">
    <name type="scientific">Candidatus Desulfosporosinus infrequens</name>
    <dbReference type="NCBI Taxonomy" id="2043169"/>
    <lineage>
        <taxon>Bacteria</taxon>
        <taxon>Bacillati</taxon>
        <taxon>Bacillota</taxon>
        <taxon>Clostridia</taxon>
        <taxon>Eubacteriales</taxon>
        <taxon>Desulfitobacteriaceae</taxon>
        <taxon>Desulfosporosinus</taxon>
    </lineage>
</organism>
<evidence type="ECO:0000313" key="9">
    <source>
        <dbReference type="Proteomes" id="UP000238916"/>
    </source>
</evidence>
<dbReference type="Gene3D" id="3.80.30.20">
    <property type="entry name" value="tm_1862 like domain"/>
    <property type="match status" value="1"/>
</dbReference>
<dbReference type="GO" id="GO:0031419">
    <property type="term" value="F:cobalamin binding"/>
    <property type="evidence" value="ECO:0007669"/>
    <property type="project" value="InterPro"/>
</dbReference>
<protein>
    <submittedName>
        <fullName evidence="8">Radical SAM superfamily protein</fullName>
    </submittedName>
</protein>
<dbReference type="SUPFAM" id="SSF52242">
    <property type="entry name" value="Cobalamin (vitamin B12)-binding domain"/>
    <property type="match status" value="1"/>
</dbReference>
<evidence type="ECO:0000259" key="7">
    <source>
        <dbReference type="PROSITE" id="PS51918"/>
    </source>
</evidence>
<evidence type="ECO:0000256" key="1">
    <source>
        <dbReference type="ARBA" id="ARBA00001966"/>
    </source>
</evidence>
<evidence type="ECO:0000256" key="4">
    <source>
        <dbReference type="ARBA" id="ARBA00023004"/>
    </source>
</evidence>
<dbReference type="GO" id="GO:0046872">
    <property type="term" value="F:metal ion binding"/>
    <property type="evidence" value="ECO:0007669"/>
    <property type="project" value="UniProtKB-KW"/>
</dbReference>
<dbReference type="CDD" id="cd01335">
    <property type="entry name" value="Radical_SAM"/>
    <property type="match status" value="1"/>
</dbReference>
<sequence length="638" mass="74522">MFETTYLFGNARANWHKNCNKGSKTLYLRQRGVAGLRVLLVALNAKYVHMNLALRYLREEVRSAFPDVLLREFSINEHLDRIAGEIYEAKADVIGFSCYIWNLKEIIAVIRQLHPVCPDVRFVIGGPEVSFEAEEFLLEHPEVDALVIGEGEKTFLELLTTWQNDHDLSDVAGIAWTENGKIVVNPPRLVALDLNDLPLPYTEKEDFTGRLVYVETTRGCPFNCQYCLSSTFKGVRFLEPEQFRRTFRHLLENGARIVKFVDRTFNANKRHALEILNIVREESQCLSDAQRIRVHCEMAGDLLDEEWIDYFKNYPRGLIQLEIGVQSTHLPTLKIVSRPQNFEEWKKYVPEMKSLGIPLHLDLIAGLPEENWQNFRTSFNNVYSIKPDMLQLGFLKVLKGSGLRLQSNRYALVFTPDPPYTILATPVLSHGEILQLQRMENLLDKYYNSGKFAHTLGGVLKFFVSPFDFYHEFAEFWHQRGWFQRQWPGKALFEKLWEFIEENRVSSLEPCASHHEVAWWEELRDALRFDYYLWERPDSVPNWLEVSSEVEKKADQWKTKQETIRRDGYWENVIPKFKVTDRRQWNRNTAVAYFTSDVLEGCKADRPCWYLFHYQQGNVKAYKYPGNAPEGGYTPSGE</sequence>
<dbReference type="CDD" id="cd02068">
    <property type="entry name" value="radical_SAM_B12_BD"/>
    <property type="match status" value="1"/>
</dbReference>
<dbReference type="InterPro" id="IPR058240">
    <property type="entry name" value="rSAM_sf"/>
</dbReference>
<dbReference type="InterPro" id="IPR023404">
    <property type="entry name" value="rSAM_horseshoe"/>
</dbReference>
<dbReference type="AlphaFoldDB" id="A0A2U3LSH7"/>
<dbReference type="Pfam" id="PF02310">
    <property type="entry name" value="B12-binding"/>
    <property type="match status" value="1"/>
</dbReference>
<evidence type="ECO:0000256" key="5">
    <source>
        <dbReference type="ARBA" id="ARBA00023014"/>
    </source>
</evidence>
<evidence type="ECO:0000256" key="3">
    <source>
        <dbReference type="ARBA" id="ARBA00022723"/>
    </source>
</evidence>
<dbReference type="SUPFAM" id="SSF102114">
    <property type="entry name" value="Radical SAM enzymes"/>
    <property type="match status" value="1"/>
</dbReference>
<dbReference type="InterPro" id="IPR051198">
    <property type="entry name" value="BchE-like"/>
</dbReference>
<dbReference type="Pfam" id="PF04055">
    <property type="entry name" value="Radical_SAM"/>
    <property type="match status" value="1"/>
</dbReference>
<feature type="domain" description="B12-binding" evidence="6">
    <location>
        <begin position="36"/>
        <end position="169"/>
    </location>
</feature>
<dbReference type="Proteomes" id="UP000238916">
    <property type="component" value="Unassembled WGS sequence"/>
</dbReference>
<dbReference type="InterPro" id="IPR034466">
    <property type="entry name" value="Methyltransferase_Class_B"/>
</dbReference>
<dbReference type="GO" id="GO:0003824">
    <property type="term" value="F:catalytic activity"/>
    <property type="evidence" value="ECO:0007669"/>
    <property type="project" value="InterPro"/>
</dbReference>
<dbReference type="InterPro" id="IPR006638">
    <property type="entry name" value="Elp3/MiaA/NifB-like_rSAM"/>
</dbReference>
<dbReference type="PANTHER" id="PTHR43409:SF16">
    <property type="entry name" value="SLR0320 PROTEIN"/>
    <property type="match status" value="1"/>
</dbReference>
<keyword evidence="2" id="KW-0949">S-adenosyl-L-methionine</keyword>
<gene>
    <name evidence="8" type="ORF">SBF1_80010</name>
</gene>
<keyword evidence="3" id="KW-0479">Metal-binding</keyword>
<name>A0A2U3LSH7_9FIRM</name>
<reference evidence="9" key="1">
    <citation type="submission" date="2018-02" db="EMBL/GenBank/DDBJ databases">
        <authorList>
            <person name="Hausmann B."/>
        </authorList>
    </citation>
    <scope>NUCLEOTIDE SEQUENCE [LARGE SCALE GENOMIC DNA]</scope>
    <source>
        <strain evidence="9">Peat soil MAG SbF1</strain>
    </source>
</reference>
<dbReference type="GO" id="GO:0005829">
    <property type="term" value="C:cytosol"/>
    <property type="evidence" value="ECO:0007669"/>
    <property type="project" value="TreeGrafter"/>
</dbReference>
<dbReference type="InterPro" id="IPR007197">
    <property type="entry name" value="rSAM"/>
</dbReference>
<dbReference type="GO" id="GO:0051539">
    <property type="term" value="F:4 iron, 4 sulfur cluster binding"/>
    <property type="evidence" value="ECO:0007669"/>
    <property type="project" value="UniProtKB-KW"/>
</dbReference>
<dbReference type="PANTHER" id="PTHR43409">
    <property type="entry name" value="ANAEROBIC MAGNESIUM-PROTOPORPHYRIN IX MONOMETHYL ESTER CYCLASE-RELATED"/>
    <property type="match status" value="1"/>
</dbReference>
<dbReference type="Gene3D" id="3.40.50.280">
    <property type="entry name" value="Cobalamin-binding domain"/>
    <property type="match status" value="1"/>
</dbReference>
<dbReference type="Pfam" id="PF13311">
    <property type="entry name" value="DUF4080"/>
    <property type="match status" value="1"/>
</dbReference>
<accession>A0A2U3LSH7</accession>
<dbReference type="InterPro" id="IPR036724">
    <property type="entry name" value="Cobalamin-bd_sf"/>
</dbReference>
<evidence type="ECO:0000259" key="6">
    <source>
        <dbReference type="PROSITE" id="PS51332"/>
    </source>
</evidence>